<dbReference type="NCBIfam" id="TIGR00231">
    <property type="entry name" value="small_GTP"/>
    <property type="match status" value="1"/>
</dbReference>
<dbReference type="SUPFAM" id="SSF52540">
    <property type="entry name" value="P-loop containing nucleoside triphosphate hydrolases"/>
    <property type="match status" value="1"/>
</dbReference>
<gene>
    <name evidence="3" type="primary">ORF145646</name>
</gene>
<dbReference type="GO" id="GO:0005525">
    <property type="term" value="F:GTP binding"/>
    <property type="evidence" value="ECO:0007669"/>
    <property type="project" value="UniProtKB-KW"/>
</dbReference>
<proteinExistence type="predicted"/>
<dbReference type="InterPro" id="IPR050227">
    <property type="entry name" value="Rab"/>
</dbReference>
<evidence type="ECO:0000256" key="2">
    <source>
        <dbReference type="ARBA" id="ARBA00023134"/>
    </source>
</evidence>
<dbReference type="EMBL" id="HACG01038130">
    <property type="protein sequence ID" value="CEK84995.1"/>
    <property type="molecule type" value="Transcribed_RNA"/>
</dbReference>
<dbReference type="PROSITE" id="PS51419">
    <property type="entry name" value="RAB"/>
    <property type="match status" value="1"/>
</dbReference>
<dbReference type="AlphaFoldDB" id="A0A0B7AYR6"/>
<dbReference type="SMART" id="SM00175">
    <property type="entry name" value="RAB"/>
    <property type="match status" value="1"/>
</dbReference>
<dbReference type="PRINTS" id="PR00449">
    <property type="entry name" value="RASTRNSFRMNG"/>
</dbReference>
<protein>
    <recommendedName>
        <fullName evidence="4">SOCS box domain-containing protein</fullName>
    </recommendedName>
</protein>
<keyword evidence="2" id="KW-0342">GTP-binding</keyword>
<reference evidence="3" key="1">
    <citation type="submission" date="2014-12" db="EMBL/GenBank/DDBJ databases">
        <title>Insight into the proteome of Arion vulgaris.</title>
        <authorList>
            <person name="Aradska J."/>
            <person name="Bulat T."/>
            <person name="Smidak R."/>
            <person name="Sarate P."/>
            <person name="Gangsoo J."/>
            <person name="Sialana F."/>
            <person name="Bilban M."/>
            <person name="Lubec G."/>
        </authorList>
    </citation>
    <scope>NUCLEOTIDE SEQUENCE</scope>
    <source>
        <tissue evidence="3">Skin</tissue>
    </source>
</reference>
<accession>A0A0B7AYR6</accession>
<organism evidence="3">
    <name type="scientific">Arion vulgaris</name>
    <dbReference type="NCBI Taxonomy" id="1028688"/>
    <lineage>
        <taxon>Eukaryota</taxon>
        <taxon>Metazoa</taxon>
        <taxon>Spiralia</taxon>
        <taxon>Lophotrochozoa</taxon>
        <taxon>Mollusca</taxon>
        <taxon>Gastropoda</taxon>
        <taxon>Heterobranchia</taxon>
        <taxon>Euthyneura</taxon>
        <taxon>Panpulmonata</taxon>
        <taxon>Eupulmonata</taxon>
        <taxon>Stylommatophora</taxon>
        <taxon>Helicina</taxon>
        <taxon>Arionoidea</taxon>
        <taxon>Arionidae</taxon>
        <taxon>Arion</taxon>
    </lineage>
</organism>
<dbReference type="PROSITE" id="PS51421">
    <property type="entry name" value="RAS"/>
    <property type="match status" value="1"/>
</dbReference>
<evidence type="ECO:0008006" key="4">
    <source>
        <dbReference type="Google" id="ProtNLM"/>
    </source>
</evidence>
<evidence type="ECO:0000313" key="3">
    <source>
        <dbReference type="EMBL" id="CEK84995.1"/>
    </source>
</evidence>
<dbReference type="CDD" id="cd00154">
    <property type="entry name" value="Rab"/>
    <property type="match status" value="1"/>
</dbReference>
<dbReference type="PANTHER" id="PTHR47977">
    <property type="entry name" value="RAS-RELATED PROTEIN RAB"/>
    <property type="match status" value="1"/>
</dbReference>
<dbReference type="InterPro" id="IPR027417">
    <property type="entry name" value="P-loop_NTPase"/>
</dbReference>
<dbReference type="Pfam" id="PF00071">
    <property type="entry name" value="Ras"/>
    <property type="match status" value="1"/>
</dbReference>
<evidence type="ECO:0000256" key="1">
    <source>
        <dbReference type="ARBA" id="ARBA00022741"/>
    </source>
</evidence>
<name>A0A0B7AYR6_9EUPU</name>
<sequence>MRETILDSSMSAYEMKKQIIPDTPRPKLSTGTDLYISAGYDYVMKIILLGDQGVGKTSFMKALKSHPDVTKVKCSCRVAPSSDHLEVEIMTNQGQAAFIRLYDTGGQERYRSLTSSYYRGAHGVLLMFDLTNKKSMENLETWLSDLDAFSSASSCVRAVLGSNCAAKNREISSITARKYTESRTLPYMEFDTTHNYNIVESLRSIVDRIAMEVTISPLNSLVIKPCLRSQEDIRFSERKKFTCVC</sequence>
<dbReference type="FunFam" id="3.40.50.300:FF:001447">
    <property type="entry name" value="Ras-related protein Rab-1B"/>
    <property type="match status" value="1"/>
</dbReference>
<keyword evidence="1" id="KW-0547">Nucleotide-binding</keyword>
<dbReference type="Gene3D" id="3.40.50.300">
    <property type="entry name" value="P-loop containing nucleotide triphosphate hydrolases"/>
    <property type="match status" value="1"/>
</dbReference>
<dbReference type="GO" id="GO:0003924">
    <property type="term" value="F:GTPase activity"/>
    <property type="evidence" value="ECO:0007669"/>
    <property type="project" value="InterPro"/>
</dbReference>
<dbReference type="InterPro" id="IPR001806">
    <property type="entry name" value="Small_GTPase"/>
</dbReference>
<dbReference type="InterPro" id="IPR005225">
    <property type="entry name" value="Small_GTP-bd"/>
</dbReference>